<feature type="transmembrane region" description="Helical" evidence="1">
    <location>
        <begin position="6"/>
        <end position="28"/>
    </location>
</feature>
<proteinExistence type="predicted"/>
<dbReference type="RefSeq" id="WP_035580418.1">
    <property type="nucleotide sequence ID" value="NZ_ARYJ01000004.1"/>
</dbReference>
<gene>
    <name evidence="2" type="ORF">HJA_07722</name>
</gene>
<keyword evidence="1" id="KW-0812">Transmembrane</keyword>
<name>A0A059FF92_9PROT</name>
<keyword evidence="1" id="KW-1133">Transmembrane helix</keyword>
<accession>A0A059FF92</accession>
<keyword evidence="1" id="KW-0472">Membrane</keyword>
<dbReference type="AlphaFoldDB" id="A0A059FF92"/>
<evidence type="ECO:0000313" key="3">
    <source>
        <dbReference type="Proteomes" id="UP000024816"/>
    </source>
</evidence>
<reference evidence="2 3" key="1">
    <citation type="journal article" date="2014" name="Antonie Van Leeuwenhoek">
        <title>Hyphomonas beringensis sp. nov. and Hyphomonas chukchiensis sp. nov., isolated from surface seawater of the Bering Sea and Chukchi Sea.</title>
        <authorList>
            <person name="Li C."/>
            <person name="Lai Q."/>
            <person name="Li G."/>
            <person name="Dong C."/>
            <person name="Wang J."/>
            <person name="Liao Y."/>
            <person name="Shao Z."/>
        </authorList>
    </citation>
    <scope>NUCLEOTIDE SEQUENCE [LARGE SCALE GENOMIC DNA]</scope>
    <source>
        <strain evidence="2 3">VP2</strain>
    </source>
</reference>
<evidence type="ECO:0000313" key="2">
    <source>
        <dbReference type="EMBL" id="KCZ89168.1"/>
    </source>
</evidence>
<evidence type="ECO:0000256" key="1">
    <source>
        <dbReference type="SAM" id="Phobius"/>
    </source>
</evidence>
<dbReference type="Proteomes" id="UP000024816">
    <property type="component" value="Unassembled WGS sequence"/>
</dbReference>
<sequence length="163" mass="17552">MAYSQHTLYGGALVGIIVAACVAGIAITGGPGEARKEKEDRARATAMAGTAVALACYYQEFGDIPEDLTIVEAELSKAASPAKQTNVCAMADIQKDPISDEYFRLKREAGEVTHICGDFATAFHDSGNYLVYSSRYVVPDLGEARETPGEHCYELNLSAKMEY</sequence>
<dbReference type="EMBL" id="ARYJ01000004">
    <property type="protein sequence ID" value="KCZ89168.1"/>
    <property type="molecule type" value="Genomic_DNA"/>
</dbReference>
<comment type="caution">
    <text evidence="2">The sequence shown here is derived from an EMBL/GenBank/DDBJ whole genome shotgun (WGS) entry which is preliminary data.</text>
</comment>
<keyword evidence="3" id="KW-1185">Reference proteome</keyword>
<dbReference type="OrthoDB" id="7619310at2"/>
<organism evidence="2 3">
    <name type="scientific">Hyphomonas jannaschiana VP2</name>
    <dbReference type="NCBI Taxonomy" id="1280952"/>
    <lineage>
        <taxon>Bacteria</taxon>
        <taxon>Pseudomonadati</taxon>
        <taxon>Pseudomonadota</taxon>
        <taxon>Alphaproteobacteria</taxon>
        <taxon>Hyphomonadales</taxon>
        <taxon>Hyphomonadaceae</taxon>
        <taxon>Hyphomonas</taxon>
    </lineage>
</organism>
<dbReference type="PATRIC" id="fig|1280952.3.peg.1532"/>
<protein>
    <submittedName>
        <fullName evidence="2">Uncharacterized protein</fullName>
    </submittedName>
</protein>